<evidence type="ECO:0000256" key="5">
    <source>
        <dbReference type="ARBA" id="ARBA00022695"/>
    </source>
</evidence>
<keyword evidence="5" id="KW-0548">Nucleotidyltransferase</keyword>
<dbReference type="PANTHER" id="PTHR10133:SF62">
    <property type="entry name" value="DNA POLYMERASE THETA"/>
    <property type="match status" value="1"/>
</dbReference>
<evidence type="ECO:0000256" key="7">
    <source>
        <dbReference type="ARBA" id="ARBA00049244"/>
    </source>
</evidence>
<comment type="catalytic activity">
    <reaction evidence="7">
        <text>DNA(n) + a 2'-deoxyribonucleoside 5'-triphosphate = DNA(n+1) + diphosphate</text>
        <dbReference type="Rhea" id="RHEA:22508"/>
        <dbReference type="Rhea" id="RHEA-COMP:17339"/>
        <dbReference type="Rhea" id="RHEA-COMP:17340"/>
        <dbReference type="ChEBI" id="CHEBI:33019"/>
        <dbReference type="ChEBI" id="CHEBI:61560"/>
        <dbReference type="ChEBI" id="CHEBI:173112"/>
        <dbReference type="EC" id="2.7.7.7"/>
    </reaction>
</comment>
<dbReference type="EMBL" id="CP014039">
    <property type="protein sequence ID" value="AMG00278.1"/>
    <property type="molecule type" value="Genomic_DNA"/>
</dbReference>
<sequence>MMKNILSGSHFLDWNDKFHVTTSVAFQRTKNNSGFNFTVENGFSRIYYHAPTTKDLNPGRYIICFTQSKLVSERNDAFAVISEADFKQYVMSEVCSPSLNTQFVQFVKRNTSLIKMVERAVWQKLSQLIASESENERQISQVLSHCTTLKLDSPVLLAQLNSGQICTPELFEEKLIKTQWDKLLPSAIRVRAAKTLFDNFDDVPAQVAVCIQKSILTPEIKALAAKVVIADPVLANSFPLQTFVQLCAATAFNPNKEEFENLFSVVDHQKSKVVAQYLPIELIADFPSHVSLTQLLEHLSMPEISEPESILQQVFARIESNEAEVSKGDIAYLNRTLKKEHLQDSVNAHFKNIDNVKATLLCKLSDSIDLAPQLKSAIRTLLMNFQSDASRCFLGAWRADLAVKYLDDSVREAISQNYSEFLDTFEEGQEVLCDTLPLEHLPLYAKYVTELRLNEYLQVHGEASSLEALSLLRVSAVENNYFESQLLIALFEQKLRQGGASVQRITALFDDFQKGLFEHHAKSRTRIELSILAVCQWLKEGQGISADRFSKRSVCEGKLWFANIKDDKGVVTGEKEPKALCRRNDCTKCVFDGMANIDPFKGKTYQRQYVSLPRALTFTGLPFYTLVHQLFGITAEHLHQHDAFVRMLSAINRWNEILEKLICRQCDNPLQIAEHAKGSIGHLAVGTTYWHCGSERCGSYGESVKISYCIGCQKYIDSRDDQKSCTPYEIRSYKKFYICNDCGSCCSKHNGFAGICPHCGKDGAFNDINQTGRTRAKCKHCNEVTNIGHFAFQALQKHKASGGAFSYIRSLSKSPCHLAGAVTDGAGNTHWLVGDAPWDNQTLYIYDLYESLRTNKITRQMLSKYHEVYDLKVIEKLALLGVDHSRYGVEKVKSPLEQLFEDSIVEGSFQRNQNAIFDLVRRYFKTLHDTDVWSHYNNVEHKFITALHALSEQGFNLSESDLKEELAKLERSRNQHVQKLSALKVFDIDKPSLINYLTDKFTLNEAELLIRQLERHGAKPLRSNDCSFEHLHCIEKTERAARIVQKLLALSRNVKPHYQIVGTSTSRCTSRSPNLMNLPKESRYILKAGHGNSIVECDYKQMEIGVLAALSGDQQLISDFNTGDVYERFGAALAVSREQAKVVLLGLIYGMSASTIATQLGVTKVIAETYINRFFARYPDVKKYQNELVTQGIEQGYVTSCTGLRRSVNRLTTKSPSILNWEQNWFKNFPIQASAAAVFKLSIVELARELHGEQFKLLVPHYDAIVFEVPENQTNHYTAQVKAAMHRAMKKQFPMLEPQIDVKSCGKSWGEQVQEMNTSNPYQRQGIDDLPF</sequence>
<dbReference type="InterPro" id="IPR001098">
    <property type="entry name" value="DNA-dir_DNA_pol_A_palm_dom"/>
</dbReference>
<name>A0ABM5Y407_VIBHA</name>
<dbReference type="InterPro" id="IPR043502">
    <property type="entry name" value="DNA/RNA_pol_sf"/>
</dbReference>
<dbReference type="SUPFAM" id="SSF56672">
    <property type="entry name" value="DNA/RNA polymerases"/>
    <property type="match status" value="1"/>
</dbReference>
<evidence type="ECO:0000256" key="4">
    <source>
        <dbReference type="ARBA" id="ARBA00022679"/>
    </source>
</evidence>
<feature type="domain" description="DNA-directed DNA polymerase family A palm" evidence="8">
    <location>
        <begin position="1079"/>
        <end position="1273"/>
    </location>
</feature>
<dbReference type="Proteomes" id="UP000067422">
    <property type="component" value="Chromosome 2"/>
</dbReference>
<accession>A0ABM5Y407</accession>
<evidence type="ECO:0000256" key="1">
    <source>
        <dbReference type="ARBA" id="ARBA00011541"/>
    </source>
</evidence>
<proteinExistence type="predicted"/>
<dbReference type="Gene3D" id="3.30.70.370">
    <property type="match status" value="1"/>
</dbReference>
<evidence type="ECO:0000256" key="6">
    <source>
        <dbReference type="ARBA" id="ARBA00022932"/>
    </source>
</evidence>
<organism evidence="9 10">
    <name type="scientific">Vibrio harveyi</name>
    <name type="common">Beneckea harveyi</name>
    <dbReference type="NCBI Taxonomy" id="669"/>
    <lineage>
        <taxon>Bacteria</taxon>
        <taxon>Pseudomonadati</taxon>
        <taxon>Pseudomonadota</taxon>
        <taxon>Gammaproteobacteria</taxon>
        <taxon>Vibrionales</taxon>
        <taxon>Vibrionaceae</taxon>
        <taxon>Vibrio</taxon>
    </lineage>
</organism>
<evidence type="ECO:0000256" key="2">
    <source>
        <dbReference type="ARBA" id="ARBA00012417"/>
    </source>
</evidence>
<gene>
    <name evidence="9" type="ORF">AL538_21545</name>
</gene>
<dbReference type="RefSeq" id="WP_061066214.1">
    <property type="nucleotide sequence ID" value="NZ_CP014039.2"/>
</dbReference>
<keyword evidence="6" id="KW-0239">DNA-directed DNA polymerase</keyword>
<evidence type="ECO:0000259" key="8">
    <source>
        <dbReference type="SMART" id="SM00482"/>
    </source>
</evidence>
<comment type="subunit">
    <text evidence="1">Single-chain monomer with multiple functions.</text>
</comment>
<dbReference type="PRINTS" id="PR00868">
    <property type="entry name" value="DNAPOLI"/>
</dbReference>
<dbReference type="Gene3D" id="1.10.150.20">
    <property type="entry name" value="5' to 3' exonuclease, C-terminal subdomain"/>
    <property type="match status" value="1"/>
</dbReference>
<dbReference type="Pfam" id="PF00476">
    <property type="entry name" value="DNA_pol_A"/>
    <property type="match status" value="1"/>
</dbReference>
<dbReference type="EC" id="2.7.7.7" evidence="2"/>
<protein>
    <recommendedName>
        <fullName evidence="3">DNA polymerase I</fullName>
        <ecNumber evidence="2">2.7.7.7</ecNumber>
    </recommendedName>
</protein>
<dbReference type="SMART" id="SM00482">
    <property type="entry name" value="POLAc"/>
    <property type="match status" value="1"/>
</dbReference>
<dbReference type="InterPro" id="IPR002298">
    <property type="entry name" value="DNA_polymerase_A"/>
</dbReference>
<dbReference type="PROSITE" id="PS00447">
    <property type="entry name" value="DNA_POLYMERASE_A"/>
    <property type="match status" value="1"/>
</dbReference>
<keyword evidence="10" id="KW-1185">Reference proteome</keyword>
<reference evidence="9" key="1">
    <citation type="submission" date="2018-01" db="EMBL/GenBank/DDBJ databases">
        <title>FDA dAtabase for Regulatory Grade micrObial Sequences (FDA-ARGOS): Supporting development and validation of Infectious Disease Dx tests.</title>
        <authorList>
            <person name="Hoffmann M."/>
            <person name="Allard M."/>
            <person name="Evans P."/>
            <person name="Brown E."/>
            <person name="Tallon L."/>
            <person name="Sadzewicz L."/>
            <person name="Sengamalay N."/>
            <person name="Ott S."/>
            <person name="Godinez A."/>
            <person name="Nagaraj S."/>
            <person name="Vyas G."/>
            <person name="Aluvathingal J."/>
            <person name="Nadendla S."/>
            <person name="Geyer C."/>
            <person name="Sichtig H."/>
        </authorList>
    </citation>
    <scope>NUCLEOTIDE SEQUENCE</scope>
    <source>
        <strain evidence="9">FDAARGOS_107</strain>
    </source>
</reference>
<dbReference type="PANTHER" id="PTHR10133">
    <property type="entry name" value="DNA POLYMERASE I"/>
    <property type="match status" value="1"/>
</dbReference>
<dbReference type="InterPro" id="IPR019760">
    <property type="entry name" value="DNA-dir_DNA_pol_A_CS"/>
</dbReference>
<keyword evidence="4" id="KW-0808">Transferase</keyword>
<evidence type="ECO:0000313" key="10">
    <source>
        <dbReference type="Proteomes" id="UP000067422"/>
    </source>
</evidence>
<evidence type="ECO:0000256" key="3">
    <source>
        <dbReference type="ARBA" id="ARBA00020311"/>
    </source>
</evidence>
<evidence type="ECO:0000313" key="9">
    <source>
        <dbReference type="EMBL" id="AMG00278.1"/>
    </source>
</evidence>